<reference evidence="1" key="1">
    <citation type="submission" date="2022-01" db="EMBL/GenBank/DDBJ databases">
        <authorList>
            <person name="King R."/>
        </authorList>
    </citation>
    <scope>NUCLEOTIDE SEQUENCE</scope>
</reference>
<protein>
    <submittedName>
        <fullName evidence="1">Uncharacterized protein</fullName>
    </submittedName>
</protein>
<dbReference type="EMBL" id="OU895878">
    <property type="protein sequence ID" value="CAG9804558.1"/>
    <property type="molecule type" value="Genomic_DNA"/>
</dbReference>
<organism evidence="1 2">
    <name type="scientific">Chironomus riparius</name>
    <dbReference type="NCBI Taxonomy" id="315576"/>
    <lineage>
        <taxon>Eukaryota</taxon>
        <taxon>Metazoa</taxon>
        <taxon>Ecdysozoa</taxon>
        <taxon>Arthropoda</taxon>
        <taxon>Hexapoda</taxon>
        <taxon>Insecta</taxon>
        <taxon>Pterygota</taxon>
        <taxon>Neoptera</taxon>
        <taxon>Endopterygota</taxon>
        <taxon>Diptera</taxon>
        <taxon>Nematocera</taxon>
        <taxon>Chironomoidea</taxon>
        <taxon>Chironomidae</taxon>
        <taxon>Chironominae</taxon>
        <taxon>Chironomus</taxon>
    </lineage>
</organism>
<evidence type="ECO:0000313" key="2">
    <source>
        <dbReference type="Proteomes" id="UP001153620"/>
    </source>
</evidence>
<keyword evidence="2" id="KW-1185">Reference proteome</keyword>
<evidence type="ECO:0000313" key="1">
    <source>
        <dbReference type="EMBL" id="CAG9804558.1"/>
    </source>
</evidence>
<gene>
    <name evidence="1" type="ORF">CHIRRI_LOCUS7441</name>
</gene>
<name>A0A9N9RT84_9DIPT</name>
<accession>A0A9N9RT84</accession>
<dbReference type="Proteomes" id="UP001153620">
    <property type="component" value="Chromosome 2"/>
</dbReference>
<dbReference type="AlphaFoldDB" id="A0A9N9RT84"/>
<sequence>MTLKKSKSSSKKASKIAEYKNIQDDIFDYAGRYHFHQTITDMLYAVYKEKSEDPYTFMINFLIETKGCKFKNNDNQKMLKEIQEKDVEIKRLNDRIAYLEGLNNHQNTQGSQLIGTQTFLNNVSLATTLTGLTDISVSDLEKFAEDPSFLQGFESHLKLPPQMAITSEENPMISNSDISVPVPTNENPAERQKTNDLILSFNYSRLTKSEPPENSKMSLETISSNDTDEIAMEVSDSELFEKPVIVKAPERNVKSINNFDDFEPDYEPDDDE</sequence>
<reference evidence="1" key="2">
    <citation type="submission" date="2022-10" db="EMBL/GenBank/DDBJ databases">
        <authorList>
            <consortium name="ENA_rothamsted_submissions"/>
            <consortium name="culmorum"/>
            <person name="King R."/>
        </authorList>
    </citation>
    <scope>NUCLEOTIDE SEQUENCE</scope>
</reference>
<proteinExistence type="predicted"/>